<comment type="caution">
    <text evidence="2">The sequence shown here is derived from an EMBL/GenBank/DDBJ whole genome shotgun (WGS) entry which is preliminary data.</text>
</comment>
<gene>
    <name evidence="2" type="ORF">NP233_g1840</name>
</gene>
<proteinExistence type="predicted"/>
<evidence type="ECO:0000313" key="3">
    <source>
        <dbReference type="Proteomes" id="UP001213000"/>
    </source>
</evidence>
<name>A0AAD5VZE5_9AGAR</name>
<protein>
    <submittedName>
        <fullName evidence="2">Uncharacterized protein</fullName>
    </submittedName>
</protein>
<dbReference type="Proteomes" id="UP001213000">
    <property type="component" value="Unassembled WGS sequence"/>
</dbReference>
<keyword evidence="1" id="KW-0472">Membrane</keyword>
<keyword evidence="1" id="KW-1133">Transmembrane helix</keyword>
<organism evidence="2 3">
    <name type="scientific">Leucocoprinus birnbaumii</name>
    <dbReference type="NCBI Taxonomy" id="56174"/>
    <lineage>
        <taxon>Eukaryota</taxon>
        <taxon>Fungi</taxon>
        <taxon>Dikarya</taxon>
        <taxon>Basidiomycota</taxon>
        <taxon>Agaricomycotina</taxon>
        <taxon>Agaricomycetes</taxon>
        <taxon>Agaricomycetidae</taxon>
        <taxon>Agaricales</taxon>
        <taxon>Agaricineae</taxon>
        <taxon>Agaricaceae</taxon>
        <taxon>Leucocoprinus</taxon>
    </lineage>
</organism>
<feature type="transmembrane region" description="Helical" evidence="1">
    <location>
        <begin position="559"/>
        <end position="581"/>
    </location>
</feature>
<keyword evidence="1" id="KW-0812">Transmembrane</keyword>
<sequence>MRFFPLYSRVLEHDSGQPTHRSNPSPKSRLKRGIYARAIAFFLFEFSFIAFAYYCLFHPIPIQSKASDTLEILSSFNATLTEAKSATAATAVVWQAIACLFVKDIINIVRSAEFVAQYRQLGELTPGVTDRVSTITSGVIDGLVHFVGESCTGEFRLMFIAMLAVMIVGPLGSATVTVGTTMLHTTRQIEVANVTSPSSDGDFLLFKNTVPDLEDRIKLIMQMENGQHTTFGYQMSTSPETENLVLIPWPQLEESLEEESTLIYRSDVLQFLFQYSWTTPKLIAWHSTSGAIYPTFAVNGLECEVEIRSDYFLGKSNILRIELELKQSDQNLGILPLLARGDYGGTAYADIEPNNTFLFFERVGVAKIGTVPSNGSTVSEVEFPTSFSGIPSGVQVSNGSLIWAALTCDSHTSWTTAEITLRQNSLFARVLPGSLPIRNVSPGVFGKIANYPLAFLKDEWSSGPIQLNNVHKDVFLRLKNATKDTRSFLDLSSSFKMQLEVLPLDDINRNINQYTLSGAKAFLDGTAPAPGDLSALSLTMNQTVQVSFPVAAVVSSKPFLIALTIIIGVLSLLIATMLWIIRRTELCLFNLEHLIEVIGA</sequence>
<reference evidence="2" key="1">
    <citation type="submission" date="2022-07" db="EMBL/GenBank/DDBJ databases">
        <title>Genome Sequence of Leucocoprinus birnbaumii.</title>
        <authorList>
            <person name="Buettner E."/>
        </authorList>
    </citation>
    <scope>NUCLEOTIDE SEQUENCE</scope>
    <source>
        <strain evidence="2">VT141</strain>
    </source>
</reference>
<accession>A0AAD5VZE5</accession>
<evidence type="ECO:0000313" key="2">
    <source>
        <dbReference type="EMBL" id="KAJ3574322.1"/>
    </source>
</evidence>
<feature type="transmembrane region" description="Helical" evidence="1">
    <location>
        <begin position="34"/>
        <end position="54"/>
    </location>
</feature>
<dbReference type="AlphaFoldDB" id="A0AAD5VZE5"/>
<evidence type="ECO:0000256" key="1">
    <source>
        <dbReference type="SAM" id="Phobius"/>
    </source>
</evidence>
<keyword evidence="3" id="KW-1185">Reference proteome</keyword>
<dbReference type="EMBL" id="JANIEX010000072">
    <property type="protein sequence ID" value="KAJ3574322.1"/>
    <property type="molecule type" value="Genomic_DNA"/>
</dbReference>